<feature type="domain" description="HTH luxR-type" evidence="4">
    <location>
        <begin position="166"/>
        <end position="232"/>
    </location>
</feature>
<reference evidence="5 6" key="1">
    <citation type="submission" date="2024-09" db="EMBL/GenBank/DDBJ databases">
        <authorList>
            <person name="Sun Q."/>
            <person name="Mori K."/>
        </authorList>
    </citation>
    <scope>NUCLEOTIDE SEQUENCE [LARGE SCALE GENOMIC DNA]</scope>
    <source>
        <strain evidence="5 6">JCM 3028</strain>
    </source>
</reference>
<gene>
    <name evidence="5" type="ORF">ACFFRH_13445</name>
</gene>
<evidence type="ECO:0000256" key="1">
    <source>
        <dbReference type="ARBA" id="ARBA00023015"/>
    </source>
</evidence>
<sequence>MDGGEPQGLGDELRVALRDGPHVWGLLVMCGEHGAAPFTDADEAVAARLGRPATAALRRSLLLSGVDTGTVPDAPGLVVVDREGRARSMSPTARTWLELLQDGTPEHARPLRAVAAAALSSGMARSRALTRSGRWVALQAWSMGQGEEGLVAVSLSPPEPGEPTAVILGAYGLSERERQITQHVMRGHSTTQIAGRMNISPHTVQDHLKSVFAKTGLGSRRALVADIFFRHYLPHFGEGPLSTDGRRLVG</sequence>
<dbReference type="InterPro" id="IPR016032">
    <property type="entry name" value="Sig_transdc_resp-reg_C-effctor"/>
</dbReference>
<dbReference type="Gene3D" id="1.10.10.10">
    <property type="entry name" value="Winged helix-like DNA-binding domain superfamily/Winged helix DNA-binding domain"/>
    <property type="match status" value="1"/>
</dbReference>
<keyword evidence="1" id="KW-0805">Transcription regulation</keyword>
<evidence type="ECO:0000256" key="2">
    <source>
        <dbReference type="ARBA" id="ARBA00023125"/>
    </source>
</evidence>
<dbReference type="PROSITE" id="PS50043">
    <property type="entry name" value="HTH_LUXR_2"/>
    <property type="match status" value="1"/>
</dbReference>
<dbReference type="Pfam" id="PF00196">
    <property type="entry name" value="GerE"/>
    <property type="match status" value="1"/>
</dbReference>
<keyword evidence="6" id="KW-1185">Reference proteome</keyword>
<protein>
    <submittedName>
        <fullName evidence="5">LuxR C-terminal-related transcriptional regulator</fullName>
    </submittedName>
</protein>
<proteinExistence type="predicted"/>
<dbReference type="InterPro" id="IPR000792">
    <property type="entry name" value="Tscrpt_reg_LuxR_C"/>
</dbReference>
<dbReference type="InterPro" id="IPR036388">
    <property type="entry name" value="WH-like_DNA-bd_sf"/>
</dbReference>
<name>A0ABV5TEH4_9ACTN</name>
<dbReference type="SUPFAM" id="SSF46894">
    <property type="entry name" value="C-terminal effector domain of the bipartite response regulators"/>
    <property type="match status" value="1"/>
</dbReference>
<evidence type="ECO:0000256" key="3">
    <source>
        <dbReference type="ARBA" id="ARBA00023163"/>
    </source>
</evidence>
<dbReference type="SMART" id="SM00421">
    <property type="entry name" value="HTH_LUXR"/>
    <property type="match status" value="1"/>
</dbReference>
<dbReference type="PRINTS" id="PR00038">
    <property type="entry name" value="HTHLUXR"/>
</dbReference>
<evidence type="ECO:0000313" key="6">
    <source>
        <dbReference type="Proteomes" id="UP001589610"/>
    </source>
</evidence>
<evidence type="ECO:0000313" key="5">
    <source>
        <dbReference type="EMBL" id="MFB9676495.1"/>
    </source>
</evidence>
<evidence type="ECO:0000259" key="4">
    <source>
        <dbReference type="PROSITE" id="PS50043"/>
    </source>
</evidence>
<dbReference type="EMBL" id="JBHMBS010000005">
    <property type="protein sequence ID" value="MFB9676495.1"/>
    <property type="molecule type" value="Genomic_DNA"/>
</dbReference>
<comment type="caution">
    <text evidence="5">The sequence shown here is derived from an EMBL/GenBank/DDBJ whole genome shotgun (WGS) entry which is preliminary data.</text>
</comment>
<dbReference type="PROSITE" id="PS00622">
    <property type="entry name" value="HTH_LUXR_1"/>
    <property type="match status" value="1"/>
</dbReference>
<dbReference type="PANTHER" id="PTHR44688:SF16">
    <property type="entry name" value="DNA-BINDING TRANSCRIPTIONAL ACTIVATOR DEVR_DOSR"/>
    <property type="match status" value="1"/>
</dbReference>
<dbReference type="Proteomes" id="UP001589610">
    <property type="component" value="Unassembled WGS sequence"/>
</dbReference>
<dbReference type="CDD" id="cd06170">
    <property type="entry name" value="LuxR_C_like"/>
    <property type="match status" value="1"/>
</dbReference>
<keyword evidence="2" id="KW-0238">DNA-binding</keyword>
<dbReference type="RefSeq" id="WP_344746124.1">
    <property type="nucleotide sequence ID" value="NZ_BAAAWW010000085.1"/>
</dbReference>
<keyword evidence="3" id="KW-0804">Transcription</keyword>
<accession>A0ABV5TEH4</accession>
<organism evidence="5 6">
    <name type="scientific">Streptosporangium vulgare</name>
    <dbReference type="NCBI Taxonomy" id="46190"/>
    <lineage>
        <taxon>Bacteria</taxon>
        <taxon>Bacillati</taxon>
        <taxon>Actinomycetota</taxon>
        <taxon>Actinomycetes</taxon>
        <taxon>Streptosporangiales</taxon>
        <taxon>Streptosporangiaceae</taxon>
        <taxon>Streptosporangium</taxon>
    </lineage>
</organism>
<dbReference type="PANTHER" id="PTHR44688">
    <property type="entry name" value="DNA-BINDING TRANSCRIPTIONAL ACTIVATOR DEVR_DOSR"/>
    <property type="match status" value="1"/>
</dbReference>